<accession>A0A8S9JBH8</accession>
<dbReference type="AlphaFoldDB" id="A0A8S9JBH8"/>
<sequence>MVLCFWALVDPLADYRRVHVEGLRGSVSNSFETSTRNGRNLPGSGSRSSPMLSPSQRRHPVSCEGILLLPLHSVKAMLRR</sequence>
<comment type="caution">
    <text evidence="2">The sequence shown here is derived from an EMBL/GenBank/DDBJ whole genome shotgun (WGS) entry which is preliminary data.</text>
</comment>
<proteinExistence type="predicted"/>
<dbReference type="Proteomes" id="UP000712281">
    <property type="component" value="Unassembled WGS sequence"/>
</dbReference>
<evidence type="ECO:0000313" key="3">
    <source>
        <dbReference type="Proteomes" id="UP000712281"/>
    </source>
</evidence>
<feature type="compositionally biased region" description="Low complexity" evidence="1">
    <location>
        <begin position="41"/>
        <end position="55"/>
    </location>
</feature>
<feature type="compositionally biased region" description="Polar residues" evidence="1">
    <location>
        <begin position="28"/>
        <end position="38"/>
    </location>
</feature>
<evidence type="ECO:0000256" key="1">
    <source>
        <dbReference type="SAM" id="MobiDB-lite"/>
    </source>
</evidence>
<feature type="region of interest" description="Disordered" evidence="1">
    <location>
        <begin position="28"/>
        <end position="60"/>
    </location>
</feature>
<dbReference type="EMBL" id="QGKW02001660">
    <property type="protein sequence ID" value="KAF2578812.1"/>
    <property type="molecule type" value="Genomic_DNA"/>
</dbReference>
<reference evidence="2" key="1">
    <citation type="submission" date="2019-12" db="EMBL/GenBank/DDBJ databases">
        <title>Genome sequencing and annotation of Brassica cretica.</title>
        <authorList>
            <person name="Studholme D.J."/>
            <person name="Sarris P.F."/>
        </authorList>
    </citation>
    <scope>NUCLEOTIDE SEQUENCE</scope>
    <source>
        <strain evidence="2">PFS-001/15</strain>
        <tissue evidence="2">Leaf</tissue>
    </source>
</reference>
<evidence type="ECO:0000313" key="2">
    <source>
        <dbReference type="EMBL" id="KAF2578812.1"/>
    </source>
</evidence>
<name>A0A8S9JBH8_BRACR</name>
<organism evidence="2 3">
    <name type="scientific">Brassica cretica</name>
    <name type="common">Mustard</name>
    <dbReference type="NCBI Taxonomy" id="69181"/>
    <lineage>
        <taxon>Eukaryota</taxon>
        <taxon>Viridiplantae</taxon>
        <taxon>Streptophyta</taxon>
        <taxon>Embryophyta</taxon>
        <taxon>Tracheophyta</taxon>
        <taxon>Spermatophyta</taxon>
        <taxon>Magnoliopsida</taxon>
        <taxon>eudicotyledons</taxon>
        <taxon>Gunneridae</taxon>
        <taxon>Pentapetalae</taxon>
        <taxon>rosids</taxon>
        <taxon>malvids</taxon>
        <taxon>Brassicales</taxon>
        <taxon>Brassicaceae</taxon>
        <taxon>Brassiceae</taxon>
        <taxon>Brassica</taxon>
    </lineage>
</organism>
<protein>
    <submittedName>
        <fullName evidence="2">Uncharacterized protein</fullName>
    </submittedName>
</protein>
<gene>
    <name evidence="2" type="ORF">F2Q68_00004178</name>
</gene>